<proteinExistence type="predicted"/>
<dbReference type="RefSeq" id="WP_121659142.1">
    <property type="nucleotide sequence ID" value="NZ_BMEK01000002.1"/>
</dbReference>
<dbReference type="PROSITE" id="PS50965">
    <property type="entry name" value="NERD"/>
    <property type="match status" value="1"/>
</dbReference>
<protein>
    <submittedName>
        <fullName evidence="3">NERD domain-containing protein</fullName>
    </submittedName>
</protein>
<keyword evidence="1" id="KW-0812">Transmembrane</keyword>
<gene>
    <name evidence="3" type="ORF">D9V28_07620</name>
</gene>
<accession>A0A3L7J0R9</accession>
<organism evidence="3 4">
    <name type="scientific">Mycetocola zhadangensis</name>
    <dbReference type="NCBI Taxonomy" id="1164595"/>
    <lineage>
        <taxon>Bacteria</taxon>
        <taxon>Bacillati</taxon>
        <taxon>Actinomycetota</taxon>
        <taxon>Actinomycetes</taxon>
        <taxon>Micrococcales</taxon>
        <taxon>Microbacteriaceae</taxon>
        <taxon>Mycetocola</taxon>
    </lineage>
</organism>
<reference evidence="3 4" key="1">
    <citation type="submission" date="2018-10" db="EMBL/GenBank/DDBJ databases">
        <authorList>
            <person name="Li J."/>
        </authorList>
    </citation>
    <scope>NUCLEOTIDE SEQUENCE [LARGE SCALE GENOMIC DNA]</scope>
    <source>
        <strain evidence="3 4">ZD1-4</strain>
    </source>
</reference>
<comment type="caution">
    <text evidence="3">The sequence shown here is derived from an EMBL/GenBank/DDBJ whole genome shotgun (WGS) entry which is preliminary data.</text>
</comment>
<dbReference type="Proteomes" id="UP000282460">
    <property type="component" value="Unassembled WGS sequence"/>
</dbReference>
<dbReference type="AlphaFoldDB" id="A0A3L7J0R9"/>
<dbReference type="Pfam" id="PF08378">
    <property type="entry name" value="NERD"/>
    <property type="match status" value="1"/>
</dbReference>
<keyword evidence="1" id="KW-0472">Membrane</keyword>
<dbReference type="EMBL" id="RCWJ01000002">
    <property type="protein sequence ID" value="RLQ84096.1"/>
    <property type="molecule type" value="Genomic_DNA"/>
</dbReference>
<evidence type="ECO:0000313" key="4">
    <source>
        <dbReference type="Proteomes" id="UP000282460"/>
    </source>
</evidence>
<evidence type="ECO:0000313" key="3">
    <source>
        <dbReference type="EMBL" id="RLQ84096.1"/>
    </source>
</evidence>
<evidence type="ECO:0000259" key="2">
    <source>
        <dbReference type="PROSITE" id="PS50965"/>
    </source>
</evidence>
<feature type="transmembrane region" description="Helical" evidence="1">
    <location>
        <begin position="240"/>
        <end position="264"/>
    </location>
</feature>
<keyword evidence="1" id="KW-1133">Transmembrane helix</keyword>
<evidence type="ECO:0000256" key="1">
    <source>
        <dbReference type="SAM" id="Phobius"/>
    </source>
</evidence>
<sequence length="273" mass="30071">MPELTTITPMRSRTAGQEVIAEFLRQQEFVPPRTPIARFLGRSPLGTESRPWYIGAEGEIAVGRELADLPAGWTVLHAVPIGTRGSDIDHIVIGPGGVFTVNTKHHLGKNIWVGRRAVMVNGRKVPYLRNAEYEATRVSTLITKRMPLGIDVQPLVVIVAPRQITIRQKPDRVTVLTSRQLRRWLEKRPSVLDEATVSALTALLDDPDVWGTGTPTRSDLGAEFHRLDAEVRTARTRRKLWAGAGVVGIGAALLGGLPLALQMYTEVVYSLMP</sequence>
<name>A0A3L7J0R9_9MICO</name>
<dbReference type="OrthoDB" id="5793358at2"/>
<dbReference type="InterPro" id="IPR011528">
    <property type="entry name" value="NERD"/>
</dbReference>
<keyword evidence="4" id="KW-1185">Reference proteome</keyword>
<feature type="domain" description="NERD" evidence="2">
    <location>
        <begin position="54"/>
        <end position="165"/>
    </location>
</feature>